<reference evidence="4 5" key="1">
    <citation type="submission" date="2024-06" db="EMBL/GenBank/DDBJ databases">
        <authorList>
            <person name="Kim D.-U."/>
        </authorList>
    </citation>
    <scope>NUCLEOTIDE SEQUENCE [LARGE SCALE GENOMIC DNA]</scope>
    <source>
        <strain evidence="4 5">KACC15460</strain>
    </source>
</reference>
<dbReference type="PROSITE" id="PS50977">
    <property type="entry name" value="HTH_TETR_2"/>
    <property type="match status" value="1"/>
</dbReference>
<dbReference type="InterPro" id="IPR050109">
    <property type="entry name" value="HTH-type_TetR-like_transc_reg"/>
</dbReference>
<dbReference type="Proteomes" id="UP001548832">
    <property type="component" value="Unassembled WGS sequence"/>
</dbReference>
<dbReference type="InterPro" id="IPR036271">
    <property type="entry name" value="Tet_transcr_reg_TetR-rel_C_sf"/>
</dbReference>
<sequence>MSTAGGYTRAKQPERVRRALLDEAARLAVEQGLAAVTVQAVADAAGVTKGGFIHHFPSKQALIDAVFAELLDMIDRELDERIAADPEPNGAFTRAYVEAVFHIGTDAAGSPWAPLSISMLTDAGLRALWARWLGARLERHKATDGGLDLAVVRLAADGVWLADMSGIPSGNDVQLRDHLLLATRRPRRTTG</sequence>
<dbReference type="EMBL" id="JBEWSZ010000001">
    <property type="protein sequence ID" value="MET2825660.1"/>
    <property type="molecule type" value="Genomic_DNA"/>
</dbReference>
<name>A0ABV2D6K0_9HYPH</name>
<dbReference type="InterPro" id="IPR001647">
    <property type="entry name" value="HTH_TetR"/>
</dbReference>
<keyword evidence="1 2" id="KW-0238">DNA-binding</keyword>
<dbReference type="Gene3D" id="1.10.357.10">
    <property type="entry name" value="Tetracycline Repressor, domain 2"/>
    <property type="match status" value="1"/>
</dbReference>
<dbReference type="InterPro" id="IPR041479">
    <property type="entry name" value="TetR_CgmR_C"/>
</dbReference>
<evidence type="ECO:0000256" key="2">
    <source>
        <dbReference type="PROSITE-ProRule" id="PRU00335"/>
    </source>
</evidence>
<dbReference type="PANTHER" id="PTHR30055:SF148">
    <property type="entry name" value="TETR-FAMILY TRANSCRIPTIONAL REGULATOR"/>
    <property type="match status" value="1"/>
</dbReference>
<dbReference type="SUPFAM" id="SSF48498">
    <property type="entry name" value="Tetracyclin repressor-like, C-terminal domain"/>
    <property type="match status" value="1"/>
</dbReference>
<gene>
    <name evidence="4" type="ORF">ABVQ20_01575</name>
</gene>
<dbReference type="Pfam" id="PF00440">
    <property type="entry name" value="TetR_N"/>
    <property type="match status" value="1"/>
</dbReference>
<accession>A0ABV2D6K0</accession>
<keyword evidence="5" id="KW-1185">Reference proteome</keyword>
<proteinExistence type="predicted"/>
<dbReference type="SUPFAM" id="SSF46689">
    <property type="entry name" value="Homeodomain-like"/>
    <property type="match status" value="1"/>
</dbReference>
<evidence type="ECO:0000256" key="1">
    <source>
        <dbReference type="ARBA" id="ARBA00023125"/>
    </source>
</evidence>
<feature type="domain" description="HTH tetR-type" evidence="3">
    <location>
        <begin position="14"/>
        <end position="74"/>
    </location>
</feature>
<comment type="caution">
    <text evidence="4">The sequence shown here is derived from an EMBL/GenBank/DDBJ whole genome shotgun (WGS) entry which is preliminary data.</text>
</comment>
<dbReference type="RefSeq" id="WP_354457746.1">
    <property type="nucleotide sequence ID" value="NZ_JBEWSZ010000001.1"/>
</dbReference>
<dbReference type="PRINTS" id="PR00455">
    <property type="entry name" value="HTHTETR"/>
</dbReference>
<protein>
    <submittedName>
        <fullName evidence="4">TetR/AcrR family transcriptional regulator</fullName>
    </submittedName>
</protein>
<feature type="DNA-binding region" description="H-T-H motif" evidence="2">
    <location>
        <begin position="37"/>
        <end position="56"/>
    </location>
</feature>
<dbReference type="Pfam" id="PF17937">
    <property type="entry name" value="TetR_C_28"/>
    <property type="match status" value="1"/>
</dbReference>
<evidence type="ECO:0000313" key="5">
    <source>
        <dbReference type="Proteomes" id="UP001548832"/>
    </source>
</evidence>
<dbReference type="PANTHER" id="PTHR30055">
    <property type="entry name" value="HTH-TYPE TRANSCRIPTIONAL REGULATOR RUTR"/>
    <property type="match status" value="1"/>
</dbReference>
<evidence type="ECO:0000259" key="3">
    <source>
        <dbReference type="PROSITE" id="PS50977"/>
    </source>
</evidence>
<dbReference type="InterPro" id="IPR009057">
    <property type="entry name" value="Homeodomain-like_sf"/>
</dbReference>
<evidence type="ECO:0000313" key="4">
    <source>
        <dbReference type="EMBL" id="MET2825660.1"/>
    </source>
</evidence>
<organism evidence="4 5">
    <name type="scientific">Mesorhizobium shangrilense</name>
    <dbReference type="NCBI Taxonomy" id="460060"/>
    <lineage>
        <taxon>Bacteria</taxon>
        <taxon>Pseudomonadati</taxon>
        <taxon>Pseudomonadota</taxon>
        <taxon>Alphaproteobacteria</taxon>
        <taxon>Hyphomicrobiales</taxon>
        <taxon>Phyllobacteriaceae</taxon>
        <taxon>Mesorhizobium</taxon>
    </lineage>
</organism>